<evidence type="ECO:0000256" key="2">
    <source>
        <dbReference type="ARBA" id="ARBA00023002"/>
    </source>
</evidence>
<dbReference type="SUPFAM" id="SSF51735">
    <property type="entry name" value="NAD(P)-binding Rossmann-fold domains"/>
    <property type="match status" value="1"/>
</dbReference>
<keyword evidence="2" id="KW-0560">Oxidoreductase</keyword>
<dbReference type="PANTHER" id="PTHR43128">
    <property type="entry name" value="L-2-HYDROXYCARBOXYLATE DEHYDROGENASE (NAD(P)(+))"/>
    <property type="match status" value="1"/>
</dbReference>
<dbReference type="EMBL" id="FQZP01000042">
    <property type="protein sequence ID" value="SHJ33264.1"/>
    <property type="molecule type" value="Genomic_DNA"/>
</dbReference>
<dbReference type="SUPFAM" id="SSF56327">
    <property type="entry name" value="LDH C-terminal domain-like"/>
    <property type="match status" value="1"/>
</dbReference>
<evidence type="ECO:0000259" key="3">
    <source>
        <dbReference type="Pfam" id="PF02866"/>
    </source>
</evidence>
<gene>
    <name evidence="4" type="ORF">SAMN05444373_104227</name>
</gene>
<accession>A0A1M6IFL4</accession>
<dbReference type="AlphaFoldDB" id="A0A1M6IFL4"/>
<feature type="domain" description="Lactate/malate dehydrogenase C-terminal" evidence="3">
    <location>
        <begin position="39"/>
        <end position="204"/>
    </location>
</feature>
<keyword evidence="5" id="KW-1185">Reference proteome</keyword>
<dbReference type="Pfam" id="PF02866">
    <property type="entry name" value="Ldh_1_C"/>
    <property type="match status" value="1"/>
</dbReference>
<comment type="similarity">
    <text evidence="1">Belongs to the LDH/MDH superfamily. LDH family.</text>
</comment>
<proteinExistence type="inferred from homology"/>
<dbReference type="PANTHER" id="PTHR43128:SF16">
    <property type="entry name" value="L-LACTATE DEHYDROGENASE"/>
    <property type="match status" value="1"/>
</dbReference>
<dbReference type="GO" id="GO:0006089">
    <property type="term" value="P:lactate metabolic process"/>
    <property type="evidence" value="ECO:0007669"/>
    <property type="project" value="TreeGrafter"/>
</dbReference>
<dbReference type="InterPro" id="IPR018177">
    <property type="entry name" value="L-lactate_DH_AS"/>
</dbReference>
<reference evidence="4 5" key="1">
    <citation type="submission" date="2016-11" db="EMBL/GenBank/DDBJ databases">
        <authorList>
            <person name="Varghese N."/>
            <person name="Submissions S."/>
        </authorList>
    </citation>
    <scope>NUCLEOTIDE SEQUENCE [LARGE SCALE GENOMIC DNA]</scope>
    <source>
        <strain evidence="4 5">DSM 19027</strain>
    </source>
</reference>
<dbReference type="InterPro" id="IPR001557">
    <property type="entry name" value="L-lactate/malate_DH"/>
</dbReference>
<name>A0A1M6IFL4_9FIRM</name>
<evidence type="ECO:0000313" key="4">
    <source>
        <dbReference type="EMBL" id="SHJ33264.1"/>
    </source>
</evidence>
<dbReference type="PRINTS" id="PR00086">
    <property type="entry name" value="LLDHDRGNASE"/>
</dbReference>
<dbReference type="InterPro" id="IPR015955">
    <property type="entry name" value="Lactate_DH/Glyco_Ohase_4_C"/>
</dbReference>
<dbReference type="InterPro" id="IPR036291">
    <property type="entry name" value="NAD(P)-bd_dom_sf"/>
</dbReference>
<organism evidence="4 5">
    <name type="scientific">Thermoclostridium caenicola</name>
    <dbReference type="NCBI Taxonomy" id="659425"/>
    <lineage>
        <taxon>Bacteria</taxon>
        <taxon>Bacillati</taxon>
        <taxon>Bacillota</taxon>
        <taxon>Clostridia</taxon>
        <taxon>Eubacteriales</taxon>
        <taxon>Oscillospiraceae</taxon>
        <taxon>Thermoclostridium</taxon>
    </lineage>
</organism>
<dbReference type="Gene3D" id="3.40.50.720">
    <property type="entry name" value="NAD(P)-binding Rossmann-like Domain"/>
    <property type="match status" value="1"/>
</dbReference>
<evidence type="ECO:0000256" key="1">
    <source>
        <dbReference type="ARBA" id="ARBA00006054"/>
    </source>
</evidence>
<evidence type="ECO:0000313" key="5">
    <source>
        <dbReference type="Proteomes" id="UP000324781"/>
    </source>
</evidence>
<sequence length="208" mass="22882">MKYYTHGVILVVSNPVDILTYKIQQWSGLPTGRVFGSGTALDSARFRFTLAQKFNVDVRNVHGYIVGEHGDTQLPLWSATHIAGMNAEEYAKMHEMPFGDEDKAKIRDDVKQAGAVIIKNKGATYYAIAVTVNTLVETLIKNQNTIRTVSSVIDGPYGIKDVAISLPSMINSNGVERIIEFPITPEEEKQLRDSADALKAILDGVSDI</sequence>
<dbReference type="PROSITE" id="PS00064">
    <property type="entry name" value="L_LDH"/>
    <property type="match status" value="1"/>
</dbReference>
<protein>
    <submittedName>
        <fullName evidence="4">Lactate/malate dehydrogenase, NAD binding domain</fullName>
    </submittedName>
</protein>
<dbReference type="GO" id="GO:0004459">
    <property type="term" value="F:L-lactate dehydrogenase (NAD+) activity"/>
    <property type="evidence" value="ECO:0007669"/>
    <property type="project" value="InterPro"/>
</dbReference>
<dbReference type="InterPro" id="IPR022383">
    <property type="entry name" value="Lactate/malate_DH_C"/>
</dbReference>
<dbReference type="Proteomes" id="UP000324781">
    <property type="component" value="Unassembled WGS sequence"/>
</dbReference>
<dbReference type="Gene3D" id="3.90.110.10">
    <property type="entry name" value="Lactate dehydrogenase/glycoside hydrolase, family 4, C-terminal"/>
    <property type="match status" value="1"/>
</dbReference>